<feature type="region of interest" description="Disordered" evidence="1">
    <location>
        <begin position="523"/>
        <end position="615"/>
    </location>
</feature>
<sequence length="670" mass="73381">MDIKNMLDNNNNSTTNNSTHVSLINNDTKDKTLTQSGTEVVDSNAAKIPKKRNRMLIIEQQPYPPPNSEIIVLDEDIKEEEEETEGTQKKKKKKKIEETTSTLSLNLSNNKKIKSVTAEKNSLGKLSIAEELAVNRKKKISNVSSNSTSVQSSRGNSPAISTSNKKVISANTNNEVPKTEVAAIGIPSATETLFKKDMGPKNNEIITINNNSNTPTLNNQHSKTNVSFLISEDKDTSSLPFLQLPSQLENNAFSIPGLKTQQSSSLVQKKKPENSFDAKKSNLTRNTSKTKTKTKNENSKDKGETSKSDLNNDSNNKKSENTTIQNTKIINNISTPTTAQKALATKAASFPVNSSPLIKNIQNTPKIFSSKLSTDTGNNPKNIHKYGSTSVSATPRKQQSDMTPGNNLVTKAATTVTKKDNGEYLGTPKIIKTSSLFNSNITNQNNNAEDDVNNIGNGVIVVNIPLYTTEDNNYLDENGQVVFNFTQIINDYNKKHHPKATGNKNVNAKLAGKRNLLNVLENKNNSNKNADGEDDLGELLDDELSGGDLDDLTGDDDVDDDEDADEEVNDGYHDPGNIGNSKLSKMIMGTGGNNTPNSKKQPHPNKGKSRIGKYDIDDPFIDDSELLWEEQRAATKDGFFVFSGPLIEKGHYASFERIDGTMKRGGVRSK</sequence>
<feature type="region of interest" description="Disordered" evidence="1">
    <location>
        <begin position="372"/>
        <end position="406"/>
    </location>
</feature>
<protein>
    <recommendedName>
        <fullName evidence="2">Hpc2-related domain-containing protein</fullName>
    </recommendedName>
</protein>
<dbReference type="Pfam" id="PF08729">
    <property type="entry name" value="HUN"/>
    <property type="match status" value="1"/>
</dbReference>
<evidence type="ECO:0000313" key="3">
    <source>
        <dbReference type="EMBL" id="SSD59529.1"/>
    </source>
</evidence>
<feature type="region of interest" description="Disordered" evidence="1">
    <location>
        <begin position="259"/>
        <end position="323"/>
    </location>
</feature>
<feature type="region of interest" description="Disordered" evidence="1">
    <location>
        <begin position="139"/>
        <end position="165"/>
    </location>
</feature>
<dbReference type="AlphaFoldDB" id="A0A376B4M3"/>
<feature type="compositionally biased region" description="Low complexity" evidence="1">
    <location>
        <begin position="141"/>
        <end position="157"/>
    </location>
</feature>
<feature type="domain" description="Hpc2-related" evidence="2">
    <location>
        <begin position="606"/>
        <end position="646"/>
    </location>
</feature>
<gene>
    <name evidence="3" type="ORF">SCODWIG_01290</name>
</gene>
<evidence type="ECO:0000313" key="4">
    <source>
        <dbReference type="Proteomes" id="UP000262825"/>
    </source>
</evidence>
<organism evidence="3 4">
    <name type="scientific">Saccharomycodes ludwigii</name>
    <dbReference type="NCBI Taxonomy" id="36035"/>
    <lineage>
        <taxon>Eukaryota</taxon>
        <taxon>Fungi</taxon>
        <taxon>Dikarya</taxon>
        <taxon>Ascomycota</taxon>
        <taxon>Saccharomycotina</taxon>
        <taxon>Saccharomycetes</taxon>
        <taxon>Saccharomycodales</taxon>
        <taxon>Saccharomycodaceae</taxon>
        <taxon>Saccharomycodes</taxon>
    </lineage>
</organism>
<dbReference type="EMBL" id="UFAJ01000156">
    <property type="protein sequence ID" value="SSD59529.1"/>
    <property type="molecule type" value="Genomic_DNA"/>
</dbReference>
<evidence type="ECO:0000256" key="1">
    <source>
        <dbReference type="SAM" id="MobiDB-lite"/>
    </source>
</evidence>
<reference evidence="4" key="1">
    <citation type="submission" date="2018-06" db="EMBL/GenBank/DDBJ databases">
        <authorList>
            <person name="Guldener U."/>
        </authorList>
    </citation>
    <scope>NUCLEOTIDE SEQUENCE [LARGE SCALE GENOMIC DNA]</scope>
    <source>
        <strain evidence="4">UTAD17</strain>
    </source>
</reference>
<dbReference type="VEuPathDB" id="FungiDB:SCODWIG_01290"/>
<proteinExistence type="predicted"/>
<feature type="compositionally biased region" description="Acidic residues" evidence="1">
    <location>
        <begin position="532"/>
        <end position="569"/>
    </location>
</feature>
<name>A0A376B4M3_9ASCO</name>
<feature type="compositionally biased region" description="Basic and acidic residues" evidence="1">
    <location>
        <begin position="270"/>
        <end position="280"/>
    </location>
</feature>
<dbReference type="Proteomes" id="UP000262825">
    <property type="component" value="Unassembled WGS sequence"/>
</dbReference>
<feature type="region of interest" description="Disordered" evidence="1">
    <location>
        <begin position="77"/>
        <end position="98"/>
    </location>
</feature>
<dbReference type="InterPro" id="IPR014840">
    <property type="entry name" value="HRD"/>
</dbReference>
<feature type="compositionally biased region" description="Low complexity" evidence="1">
    <location>
        <begin position="9"/>
        <end position="19"/>
    </location>
</feature>
<accession>A0A376B4M3</accession>
<evidence type="ECO:0000259" key="2">
    <source>
        <dbReference type="Pfam" id="PF08729"/>
    </source>
</evidence>
<feature type="compositionally biased region" description="Basic residues" evidence="1">
    <location>
        <begin position="600"/>
        <end position="611"/>
    </location>
</feature>
<feature type="compositionally biased region" description="Basic and acidic residues" evidence="1">
    <location>
        <begin position="294"/>
        <end position="307"/>
    </location>
</feature>
<feature type="region of interest" description="Disordered" evidence="1">
    <location>
        <begin position="1"/>
        <end position="38"/>
    </location>
</feature>
<keyword evidence="4" id="KW-1185">Reference proteome</keyword>